<accession>A0A9P6NS19</accession>
<dbReference type="Proteomes" id="UP000886653">
    <property type="component" value="Unassembled WGS sequence"/>
</dbReference>
<keyword evidence="2" id="KW-1185">Reference proteome</keyword>
<dbReference type="AlphaFoldDB" id="A0A9P6NS19"/>
<proteinExistence type="predicted"/>
<sequence length="141" mass="16080">MSPDRTLRPFDKPTPLILRKACIKHSTWFNHPKASFKACQTLFKWLDARMKAYQTRIYRFEARIKSLPNLNQPRGSHSWADSSAQVISPHFSQFSSSLGSLIPMVNANKASGDWNVTNVYVEGTASTSFQDPMYFIHLTRG</sequence>
<reference evidence="1" key="1">
    <citation type="submission" date="2013-11" db="EMBL/GenBank/DDBJ databases">
        <title>Genome sequence of the fusiform rust pathogen reveals effectors for host alternation and coevolution with pine.</title>
        <authorList>
            <consortium name="DOE Joint Genome Institute"/>
            <person name="Smith K."/>
            <person name="Pendleton A."/>
            <person name="Kubisiak T."/>
            <person name="Anderson C."/>
            <person name="Salamov A."/>
            <person name="Aerts A."/>
            <person name="Riley R."/>
            <person name="Clum A."/>
            <person name="Lindquist E."/>
            <person name="Ence D."/>
            <person name="Campbell M."/>
            <person name="Kronenberg Z."/>
            <person name="Feau N."/>
            <person name="Dhillon B."/>
            <person name="Hamelin R."/>
            <person name="Burleigh J."/>
            <person name="Smith J."/>
            <person name="Yandell M."/>
            <person name="Nelson C."/>
            <person name="Grigoriev I."/>
            <person name="Davis J."/>
        </authorList>
    </citation>
    <scope>NUCLEOTIDE SEQUENCE</scope>
    <source>
        <strain evidence="1">G11</strain>
    </source>
</reference>
<organism evidence="1 2">
    <name type="scientific">Cronartium quercuum f. sp. fusiforme G11</name>
    <dbReference type="NCBI Taxonomy" id="708437"/>
    <lineage>
        <taxon>Eukaryota</taxon>
        <taxon>Fungi</taxon>
        <taxon>Dikarya</taxon>
        <taxon>Basidiomycota</taxon>
        <taxon>Pucciniomycotina</taxon>
        <taxon>Pucciniomycetes</taxon>
        <taxon>Pucciniales</taxon>
        <taxon>Coleosporiaceae</taxon>
        <taxon>Cronartium</taxon>
    </lineage>
</organism>
<protein>
    <submittedName>
        <fullName evidence="1">Uncharacterized protein</fullName>
    </submittedName>
</protein>
<evidence type="ECO:0000313" key="1">
    <source>
        <dbReference type="EMBL" id="KAG0149193.1"/>
    </source>
</evidence>
<evidence type="ECO:0000313" key="2">
    <source>
        <dbReference type="Proteomes" id="UP000886653"/>
    </source>
</evidence>
<name>A0A9P6NS19_9BASI</name>
<gene>
    <name evidence="1" type="ORF">CROQUDRAFT_654022</name>
</gene>
<dbReference type="EMBL" id="MU167230">
    <property type="protein sequence ID" value="KAG0149193.1"/>
    <property type="molecule type" value="Genomic_DNA"/>
</dbReference>
<comment type="caution">
    <text evidence="1">The sequence shown here is derived from an EMBL/GenBank/DDBJ whole genome shotgun (WGS) entry which is preliminary data.</text>
</comment>